<evidence type="ECO:0000256" key="10">
    <source>
        <dbReference type="ARBA" id="ARBA00023136"/>
    </source>
</evidence>
<keyword evidence="9" id="KW-0503">Monooxygenase</keyword>
<dbReference type="GO" id="GO:0005506">
    <property type="term" value="F:iron ion binding"/>
    <property type="evidence" value="ECO:0007669"/>
    <property type="project" value="InterPro"/>
</dbReference>
<comment type="caution">
    <text evidence="11">The sequence shown here is derived from an EMBL/GenBank/DDBJ whole genome shotgun (WGS) entry which is preliminary data.</text>
</comment>
<dbReference type="PANTHER" id="PTHR47950:SF4">
    <property type="entry name" value="GERANIOL 8-HYDROXYLASE-LIKE"/>
    <property type="match status" value="1"/>
</dbReference>
<keyword evidence="7" id="KW-0560">Oxidoreductase</keyword>
<dbReference type="InterPro" id="IPR001128">
    <property type="entry name" value="Cyt_P450"/>
</dbReference>
<dbReference type="Proteomes" id="UP000826271">
    <property type="component" value="Unassembled WGS sequence"/>
</dbReference>
<proteinExistence type="inferred from homology"/>
<evidence type="ECO:0000256" key="4">
    <source>
        <dbReference type="ARBA" id="ARBA00022692"/>
    </source>
</evidence>
<evidence type="ECO:0000313" key="11">
    <source>
        <dbReference type="EMBL" id="KAG8379687.1"/>
    </source>
</evidence>
<dbReference type="InterPro" id="IPR036396">
    <property type="entry name" value="Cyt_P450_sf"/>
</dbReference>
<comment type="subcellular location">
    <subcellularLocation>
        <location evidence="1">Membrane</location>
    </subcellularLocation>
</comment>
<protein>
    <recommendedName>
        <fullName evidence="13">Cytochrome P450</fullName>
    </recommendedName>
</protein>
<dbReference type="Gene3D" id="1.10.630.10">
    <property type="entry name" value="Cytochrome P450"/>
    <property type="match status" value="1"/>
</dbReference>
<evidence type="ECO:0000256" key="1">
    <source>
        <dbReference type="ARBA" id="ARBA00004370"/>
    </source>
</evidence>
<keyword evidence="3" id="KW-0349">Heme</keyword>
<dbReference type="PANTHER" id="PTHR47950">
    <property type="entry name" value="CYTOCHROME P450, FAMILY 76, SUBFAMILY C, POLYPEPTIDE 5-RELATED"/>
    <property type="match status" value="1"/>
</dbReference>
<dbReference type="AlphaFoldDB" id="A0AAV6XGY6"/>
<evidence type="ECO:0000256" key="5">
    <source>
        <dbReference type="ARBA" id="ARBA00022723"/>
    </source>
</evidence>
<reference evidence="11" key="1">
    <citation type="submission" date="2019-10" db="EMBL/GenBank/DDBJ databases">
        <authorList>
            <person name="Zhang R."/>
            <person name="Pan Y."/>
            <person name="Wang J."/>
            <person name="Ma R."/>
            <person name="Yu S."/>
        </authorList>
    </citation>
    <scope>NUCLEOTIDE SEQUENCE</scope>
    <source>
        <strain evidence="11">LA-IB0</strain>
        <tissue evidence="11">Leaf</tissue>
    </source>
</reference>
<keyword evidence="5" id="KW-0479">Metal-binding</keyword>
<dbReference type="SUPFAM" id="SSF48264">
    <property type="entry name" value="Cytochrome P450"/>
    <property type="match status" value="1"/>
</dbReference>
<dbReference type="GO" id="GO:0016020">
    <property type="term" value="C:membrane"/>
    <property type="evidence" value="ECO:0007669"/>
    <property type="project" value="UniProtKB-SubCell"/>
</dbReference>
<evidence type="ECO:0000256" key="6">
    <source>
        <dbReference type="ARBA" id="ARBA00022989"/>
    </source>
</evidence>
<sequence>MRKLCDYVHKCSVDGQAVNVGEAAFITTLNLMSATLFSTDFTDFDSDETQKLKDCIEGVAKIVAVPNYADYFPVLKPFDPQGIKRKADFYFGKLLTLIEGIINQRLEERRTSNIGSPKRKDLLETVLDLSEGSEYDLSCYEIKHLLLQFEIGIKPEEVDTKESFGLSLRKEVPLKAIPVKL</sequence>
<comment type="similarity">
    <text evidence="2">Belongs to the cytochrome P450 family.</text>
</comment>
<evidence type="ECO:0000256" key="8">
    <source>
        <dbReference type="ARBA" id="ARBA00023004"/>
    </source>
</evidence>
<accession>A0AAV6XGY6</accession>
<keyword evidence="12" id="KW-1185">Reference proteome</keyword>
<evidence type="ECO:0000256" key="9">
    <source>
        <dbReference type="ARBA" id="ARBA00023033"/>
    </source>
</evidence>
<evidence type="ECO:0000256" key="2">
    <source>
        <dbReference type="ARBA" id="ARBA00010617"/>
    </source>
</evidence>
<evidence type="ECO:0000256" key="7">
    <source>
        <dbReference type="ARBA" id="ARBA00023002"/>
    </source>
</evidence>
<organism evidence="11 12">
    <name type="scientific">Buddleja alternifolia</name>
    <dbReference type="NCBI Taxonomy" id="168488"/>
    <lineage>
        <taxon>Eukaryota</taxon>
        <taxon>Viridiplantae</taxon>
        <taxon>Streptophyta</taxon>
        <taxon>Embryophyta</taxon>
        <taxon>Tracheophyta</taxon>
        <taxon>Spermatophyta</taxon>
        <taxon>Magnoliopsida</taxon>
        <taxon>eudicotyledons</taxon>
        <taxon>Gunneridae</taxon>
        <taxon>Pentapetalae</taxon>
        <taxon>asterids</taxon>
        <taxon>lamiids</taxon>
        <taxon>Lamiales</taxon>
        <taxon>Scrophulariaceae</taxon>
        <taxon>Buddlejeae</taxon>
        <taxon>Buddleja</taxon>
    </lineage>
</organism>
<dbReference type="GO" id="GO:0016705">
    <property type="term" value="F:oxidoreductase activity, acting on paired donors, with incorporation or reduction of molecular oxygen"/>
    <property type="evidence" value="ECO:0007669"/>
    <property type="project" value="InterPro"/>
</dbReference>
<keyword evidence="10" id="KW-0472">Membrane</keyword>
<gene>
    <name evidence="11" type="ORF">BUALT_Bualt07G0114900</name>
</gene>
<evidence type="ECO:0000313" key="12">
    <source>
        <dbReference type="Proteomes" id="UP000826271"/>
    </source>
</evidence>
<dbReference type="GO" id="GO:0020037">
    <property type="term" value="F:heme binding"/>
    <property type="evidence" value="ECO:0007669"/>
    <property type="project" value="InterPro"/>
</dbReference>
<dbReference type="EMBL" id="WHWC01000007">
    <property type="protein sequence ID" value="KAG8379687.1"/>
    <property type="molecule type" value="Genomic_DNA"/>
</dbReference>
<dbReference type="GO" id="GO:0004497">
    <property type="term" value="F:monooxygenase activity"/>
    <property type="evidence" value="ECO:0007669"/>
    <property type="project" value="UniProtKB-KW"/>
</dbReference>
<name>A0AAV6XGY6_9LAMI</name>
<dbReference type="Pfam" id="PF00067">
    <property type="entry name" value="p450"/>
    <property type="match status" value="1"/>
</dbReference>
<keyword evidence="4" id="KW-0812">Transmembrane</keyword>
<evidence type="ECO:0000256" key="3">
    <source>
        <dbReference type="ARBA" id="ARBA00022617"/>
    </source>
</evidence>
<keyword evidence="6" id="KW-1133">Transmembrane helix</keyword>
<evidence type="ECO:0008006" key="13">
    <source>
        <dbReference type="Google" id="ProtNLM"/>
    </source>
</evidence>
<keyword evidence="8" id="KW-0408">Iron</keyword>